<keyword evidence="2" id="KW-0689">Ribosomal protein</keyword>
<dbReference type="KEGG" id="lgn:ABM34_03205"/>
<keyword evidence="3" id="KW-1185">Reference proteome</keyword>
<dbReference type="InterPro" id="IPR004038">
    <property type="entry name" value="Ribosomal_eL8/eL30/eS12/Gad45"/>
</dbReference>
<organism evidence="2 3">
    <name type="scientific">Companilactobacillus ginsenosidimutans</name>
    <dbReference type="NCBI Taxonomy" id="1007676"/>
    <lineage>
        <taxon>Bacteria</taxon>
        <taxon>Bacillati</taxon>
        <taxon>Bacillota</taxon>
        <taxon>Bacilli</taxon>
        <taxon>Lactobacillales</taxon>
        <taxon>Lactobacillaceae</taxon>
        <taxon>Companilactobacillus</taxon>
    </lineage>
</organism>
<name>A0A0H4QI01_9LACO</name>
<dbReference type="Proteomes" id="UP000036106">
    <property type="component" value="Chromosome"/>
</dbReference>
<dbReference type="InterPro" id="IPR029064">
    <property type="entry name" value="Ribosomal_eL30-like_sf"/>
</dbReference>
<accession>A0A0H4QI01</accession>
<reference evidence="3" key="1">
    <citation type="submission" date="2015-07" db="EMBL/GenBank/DDBJ databases">
        <title>Lactobacillus ginsenosidimutans/EMML 3141/ whole genome sequencing.</title>
        <authorList>
            <person name="Kim M.K."/>
            <person name="Im W.-T."/>
            <person name="Srinivasan S."/>
            <person name="Lee J.-J."/>
        </authorList>
    </citation>
    <scope>NUCLEOTIDE SEQUENCE [LARGE SCALE GENOMIC DNA]</scope>
    <source>
        <strain evidence="3">EMML 3041</strain>
    </source>
</reference>
<dbReference type="GO" id="GO:0005840">
    <property type="term" value="C:ribosome"/>
    <property type="evidence" value="ECO:0007669"/>
    <property type="project" value="UniProtKB-KW"/>
</dbReference>
<dbReference type="RefSeq" id="WP_048703301.1">
    <property type="nucleotide sequence ID" value="NZ_CP012034.1"/>
</dbReference>
<dbReference type="OrthoDB" id="9794863at2"/>
<dbReference type="AlphaFoldDB" id="A0A0H4QI01"/>
<evidence type="ECO:0000313" key="3">
    <source>
        <dbReference type="Proteomes" id="UP000036106"/>
    </source>
</evidence>
<dbReference type="EMBL" id="CP012034">
    <property type="protein sequence ID" value="AKP66661.1"/>
    <property type="molecule type" value="Genomic_DNA"/>
</dbReference>
<dbReference type="PATRIC" id="fig|1007676.4.peg.663"/>
<gene>
    <name evidence="2" type="ORF">ABM34_03205</name>
</gene>
<dbReference type="STRING" id="1007676.ABM34_03205"/>
<keyword evidence="2" id="KW-0687">Ribonucleoprotein</keyword>
<evidence type="ECO:0000313" key="2">
    <source>
        <dbReference type="EMBL" id="AKP66661.1"/>
    </source>
</evidence>
<evidence type="ECO:0000259" key="1">
    <source>
        <dbReference type="Pfam" id="PF01248"/>
    </source>
</evidence>
<proteinExistence type="predicted"/>
<dbReference type="Gene3D" id="3.30.1330.30">
    <property type="match status" value="1"/>
</dbReference>
<feature type="domain" description="Ribosomal protein eL8/eL30/eS12/Gadd45" evidence="1">
    <location>
        <begin position="9"/>
        <end position="84"/>
    </location>
</feature>
<dbReference type="Pfam" id="PF01248">
    <property type="entry name" value="Ribosomal_L7Ae"/>
    <property type="match status" value="1"/>
</dbReference>
<sequence length="99" mass="11090">MKNEFLNFLGIAVRAGKIVTGTDFTLQGVRDNTVKLVIMASDCSARTKKTLTDKTDFYNVVLIESFTSEELKKSIGKDRKVMGITDTGIARRLKEIMQK</sequence>
<dbReference type="SUPFAM" id="SSF55315">
    <property type="entry name" value="L30e-like"/>
    <property type="match status" value="1"/>
</dbReference>
<protein>
    <submittedName>
        <fullName evidence="2">50S ribosomal protein L7</fullName>
    </submittedName>
</protein>